<feature type="coiled-coil region" evidence="1">
    <location>
        <begin position="986"/>
        <end position="1090"/>
    </location>
</feature>
<dbReference type="HOGENOM" id="CLU_005472_0_0_1"/>
<accession>W6MH41</accession>
<dbReference type="GO" id="GO:0061245">
    <property type="term" value="P:establishment or maintenance of bipolar cell polarity"/>
    <property type="evidence" value="ECO:0007669"/>
    <property type="project" value="TreeGrafter"/>
</dbReference>
<dbReference type="RefSeq" id="XP_022457273.1">
    <property type="nucleotide sequence ID" value="XM_022605845.1"/>
</dbReference>
<feature type="compositionally biased region" description="Polar residues" evidence="2">
    <location>
        <begin position="147"/>
        <end position="199"/>
    </location>
</feature>
<keyword evidence="4" id="KW-1185">Reference proteome</keyword>
<dbReference type="Gene3D" id="1.10.287.1490">
    <property type="match status" value="1"/>
</dbReference>
<feature type="compositionally biased region" description="Low complexity" evidence="2">
    <location>
        <begin position="119"/>
        <end position="133"/>
    </location>
</feature>
<feature type="coiled-coil region" evidence="1">
    <location>
        <begin position="1133"/>
        <end position="1160"/>
    </location>
</feature>
<feature type="compositionally biased region" description="Polar residues" evidence="2">
    <location>
        <begin position="686"/>
        <end position="695"/>
    </location>
</feature>
<dbReference type="SUPFAM" id="SSF117281">
    <property type="entry name" value="Kelch motif"/>
    <property type="match status" value="1"/>
</dbReference>
<dbReference type="Pfam" id="PF24681">
    <property type="entry name" value="Kelch_KLHDC2_KLHL20_DRC7"/>
    <property type="match status" value="1"/>
</dbReference>
<feature type="region of interest" description="Disordered" evidence="2">
    <location>
        <begin position="645"/>
        <end position="698"/>
    </location>
</feature>
<dbReference type="InterPro" id="IPR015915">
    <property type="entry name" value="Kelch-typ_b-propeller"/>
</dbReference>
<feature type="compositionally biased region" description="Polar residues" evidence="2">
    <location>
        <begin position="209"/>
        <end position="223"/>
    </location>
</feature>
<reference evidence="3" key="2">
    <citation type="submission" date="2014-02" db="EMBL/GenBank/DDBJ databases">
        <title>Complete DNA sequence of /Kuraishia capsulata/ illustrates novel genomic features among budding yeasts (/Saccharomycotina/).</title>
        <authorList>
            <person name="Morales L."/>
            <person name="Noel B."/>
            <person name="Porcel B."/>
            <person name="Marcet-Houben M."/>
            <person name="Hullo M-F."/>
            <person name="Sacerdot C."/>
            <person name="Tekaia F."/>
            <person name="Leh-Louis V."/>
            <person name="Despons L."/>
            <person name="Khanna V."/>
            <person name="Aury J-M."/>
            <person name="Barbe V."/>
            <person name="Couloux A."/>
            <person name="Labadie K."/>
            <person name="Pelletier E."/>
            <person name="Souciet J-L."/>
            <person name="Boekhout T."/>
            <person name="Gabaldon T."/>
            <person name="Wincker P."/>
            <person name="Dujon B."/>
        </authorList>
    </citation>
    <scope>NUCLEOTIDE SEQUENCE</scope>
    <source>
        <strain evidence="3">CBS 1993</strain>
    </source>
</reference>
<feature type="region of interest" description="Disordered" evidence="2">
    <location>
        <begin position="1097"/>
        <end position="1119"/>
    </location>
</feature>
<evidence type="ECO:0000256" key="2">
    <source>
        <dbReference type="SAM" id="MobiDB-lite"/>
    </source>
</evidence>
<gene>
    <name evidence="3" type="ORF">KUCA_T00001228001</name>
</gene>
<sequence>MAFISRKLKKKSSKGGSDDWGTGRPGDGSKHSPSSTISSNAELVPTAAFQKSIRAGSDSGRYNSAPRLSDHGEAPSTMKLPSQQQQSLQNTPTSGYYGSPTQTNPSPSSYGSSPTVAMPGSLPGSYSAGGSYSQQTLRQDAYYPNRMQGTPPQQYSYPQGANQLQHPQHSQQRPVSSPMRTPLASPSNNHFPAQQSQLHTGEVHRHSPKLQQSPYRPTNSYPQLASPPAFGSSKPQDQIAGGPWKKKKLINSPFPRFSHSASSTTSEDGAIYVMGGLRDDQVYGDIWMISPTQKESINYSYFGQPVENFDRIPIPRVWHDSVLVGNAFIVFGGDTIQTTPSHELDNNLYFFNINSLKWTIPKPTGPRPRGRYGHRIAVVNFQLSEESDAWLSYLYLFGGELDNKYLNPKLDHEYFNDMWCFDLSNFRKPTTQWRQVIPKEGALVPPPLSGHTMTVYNDRVFVYGGVSDGVVSNRLFCFNPVEESWSECEIRGDFMPPPLQSHAATLYKNLLFIYGGKGGDKTASTLLFCIDLKTLAAFRLETNFSNGPGPRYGHSMTVDVLNSKLIIMGGEQADDNLDHLDSSNDAVVNYDAHTTAIYEFDLTLLKDYINKSDLDSLTLLDFPIDSEEDNQSADFDDAASELKNIDSVEPSETDDFTSAVSSTPLTQPQEFEERDISPVKDASPASPASQGQPLSSARELEIPFEGSKTISTSPVTISKNQASITTVGTAAVAVVAGVSHASRSGTSPTSRDVSGANSNRAASEEKLSALTQMVSNLKLEMSNRVQEADRRISELENTRSENEVKIQQLRNEISDKDEQLAQLDQSSRSLSAEPESVSALRRSKVELGTQLASLQTENASLKKQVDEFNPQFQKHVSDLGSLNSIVKSQSAVIEKLQASLIGESDLKKEVNEWKMKYDNLLNDHENIKSVYQLNLPDDVEGDEAAPKDVHSKINDISANVDSILASWSDRGVSTRDSSENDNESSLGQLKAHISELLEANQEQETKLVGLEKEKNDLEAKVVSLEEKHTGFKQTQDASVKEAEENHKKLMHTLNNTSKALNLSHSEVEKLRDLNKKLVSENENLKLFKASHRSSSRSATPVIGAFPENSTPAGNDVDAAEDEDDVVNHYDLKIKDMEADLFIVTQERDQLKEEVHALKKKLFGR</sequence>
<dbReference type="OrthoDB" id="45365at2759"/>
<protein>
    <submittedName>
        <fullName evidence="3">Uncharacterized protein</fullName>
    </submittedName>
</protein>
<feature type="compositionally biased region" description="Basic residues" evidence="2">
    <location>
        <begin position="1"/>
        <end position="13"/>
    </location>
</feature>
<feature type="compositionally biased region" description="Polar residues" evidence="2">
    <location>
        <begin position="31"/>
        <end position="41"/>
    </location>
</feature>
<evidence type="ECO:0000256" key="1">
    <source>
        <dbReference type="SAM" id="Coils"/>
    </source>
</evidence>
<dbReference type="PANTHER" id="PTHR23244:SF456">
    <property type="entry name" value="MULTIPLE EPIDERMAL GROWTH FACTOR-LIKE DOMAINS PROTEIN 8"/>
    <property type="match status" value="1"/>
</dbReference>
<evidence type="ECO:0000313" key="4">
    <source>
        <dbReference type="Proteomes" id="UP000019384"/>
    </source>
</evidence>
<feature type="compositionally biased region" description="Polar residues" evidence="2">
    <location>
        <begin position="746"/>
        <end position="761"/>
    </location>
</feature>
<dbReference type="STRING" id="1382522.W6MH41"/>
<dbReference type="Proteomes" id="UP000019384">
    <property type="component" value="Unassembled WGS sequence"/>
</dbReference>
<dbReference type="AlphaFoldDB" id="W6MH41"/>
<evidence type="ECO:0000313" key="3">
    <source>
        <dbReference type="EMBL" id="CDK25261.1"/>
    </source>
</evidence>
<dbReference type="GO" id="GO:0051285">
    <property type="term" value="C:cell cortex of cell tip"/>
    <property type="evidence" value="ECO:0007669"/>
    <property type="project" value="TreeGrafter"/>
</dbReference>
<dbReference type="GeneID" id="34518661"/>
<organism evidence="3 4">
    <name type="scientific">Kuraishia capsulata CBS 1993</name>
    <dbReference type="NCBI Taxonomy" id="1382522"/>
    <lineage>
        <taxon>Eukaryota</taxon>
        <taxon>Fungi</taxon>
        <taxon>Dikarya</taxon>
        <taxon>Ascomycota</taxon>
        <taxon>Saccharomycotina</taxon>
        <taxon>Pichiomycetes</taxon>
        <taxon>Pichiales</taxon>
        <taxon>Pichiaceae</taxon>
        <taxon>Kuraishia</taxon>
    </lineage>
</organism>
<name>W6MH41_9ASCO</name>
<feature type="region of interest" description="Disordered" evidence="2">
    <location>
        <begin position="740"/>
        <end position="765"/>
    </location>
</feature>
<reference evidence="3" key="1">
    <citation type="submission" date="2013-12" db="EMBL/GenBank/DDBJ databases">
        <authorList>
            <person name="Genoscope - CEA"/>
        </authorList>
    </citation>
    <scope>NUCLEOTIDE SEQUENCE</scope>
    <source>
        <strain evidence="3">CBS 1993</strain>
    </source>
</reference>
<feature type="compositionally biased region" description="Polar residues" evidence="2">
    <location>
        <begin position="656"/>
        <end position="669"/>
    </location>
</feature>
<dbReference type="EMBL" id="HG793125">
    <property type="protein sequence ID" value="CDK25261.1"/>
    <property type="molecule type" value="Genomic_DNA"/>
</dbReference>
<dbReference type="Gene3D" id="2.120.10.80">
    <property type="entry name" value="Kelch-type beta propeller"/>
    <property type="match status" value="2"/>
</dbReference>
<keyword evidence="1" id="KW-0175">Coiled coil</keyword>
<feature type="compositionally biased region" description="Polar residues" evidence="2">
    <location>
        <begin position="79"/>
        <end position="115"/>
    </location>
</feature>
<feature type="region of interest" description="Disordered" evidence="2">
    <location>
        <begin position="1"/>
        <end position="245"/>
    </location>
</feature>
<proteinExistence type="predicted"/>
<dbReference type="PANTHER" id="PTHR23244">
    <property type="entry name" value="KELCH REPEAT DOMAIN"/>
    <property type="match status" value="1"/>
</dbReference>